<keyword evidence="1" id="KW-0472">Membrane</keyword>
<dbReference type="Pfam" id="PF06182">
    <property type="entry name" value="ABC2_membrane_6"/>
    <property type="match status" value="1"/>
</dbReference>
<sequence length="283" mass="30816">MTVQSVSATTGLRWRVGAYLAVARMAFRAKLIYRAGLMISVAVLLIHVVALRFVWTWVYADRPAVTGNGGVGSVPLSTQLGYVSLSMIQFWLIDQWSTYSMRQRLREGKIGADLARPIGVLQQAAMARAGTIVAGLPFAVIAVPFALLLGGAARPAGAQAVAGYLVSVILAVVIAIELELLLDLLAFWMLEIGGIWLSYSLVSRFLSGSLVPLWFMPDWLRTVAAALPFQATTYAPVAIFLGKINGPELVRSVIISAIWAVLLWLLLRLVWWRAVRRVVVQGG</sequence>
<evidence type="ECO:0000313" key="3">
    <source>
        <dbReference type="Proteomes" id="UP000199103"/>
    </source>
</evidence>
<feature type="transmembrane region" description="Helical" evidence="1">
    <location>
        <begin position="156"/>
        <end position="176"/>
    </location>
</feature>
<feature type="transmembrane region" description="Helical" evidence="1">
    <location>
        <begin position="80"/>
        <end position="99"/>
    </location>
</feature>
<evidence type="ECO:0000256" key="1">
    <source>
        <dbReference type="SAM" id="Phobius"/>
    </source>
</evidence>
<reference evidence="2 3" key="1">
    <citation type="submission" date="2016-10" db="EMBL/GenBank/DDBJ databases">
        <authorList>
            <person name="de Groot N.N."/>
        </authorList>
    </citation>
    <scope>NUCLEOTIDE SEQUENCE [LARGE SCALE GENOMIC DNA]</scope>
    <source>
        <strain evidence="2 3">DSM 21800</strain>
    </source>
</reference>
<keyword evidence="1" id="KW-1133">Transmembrane helix</keyword>
<dbReference type="STRING" id="630515.SAMN04489812_1683"/>
<protein>
    <submittedName>
        <fullName evidence="2">ABC-2 type transport system permease protein</fullName>
    </submittedName>
</protein>
<dbReference type="EMBL" id="LT629772">
    <property type="protein sequence ID" value="SDS36271.1"/>
    <property type="molecule type" value="Genomic_DNA"/>
</dbReference>
<dbReference type="PANTHER" id="PTHR36832:SF2">
    <property type="entry name" value="INTEGRAL MEMBRANE PROTEIN"/>
    <property type="match status" value="1"/>
</dbReference>
<dbReference type="PANTHER" id="PTHR36832">
    <property type="entry name" value="SLR1174 PROTEIN-RELATED"/>
    <property type="match status" value="1"/>
</dbReference>
<feature type="transmembrane region" description="Helical" evidence="1">
    <location>
        <begin position="35"/>
        <end position="60"/>
    </location>
</feature>
<keyword evidence="3" id="KW-1185">Reference proteome</keyword>
<dbReference type="AlphaFoldDB" id="A0A1H1RKJ0"/>
<keyword evidence="1" id="KW-0812">Transmembrane</keyword>
<dbReference type="InterPro" id="IPR010390">
    <property type="entry name" value="ABC-2_transporter-like"/>
</dbReference>
<dbReference type="RefSeq" id="WP_231920240.1">
    <property type="nucleotide sequence ID" value="NZ_LT629772.1"/>
</dbReference>
<name>A0A1H1RKJ0_9ACTN</name>
<accession>A0A1H1RKJ0</accession>
<evidence type="ECO:0000313" key="2">
    <source>
        <dbReference type="EMBL" id="SDS36271.1"/>
    </source>
</evidence>
<organism evidence="2 3">
    <name type="scientific">Microlunatus soli</name>
    <dbReference type="NCBI Taxonomy" id="630515"/>
    <lineage>
        <taxon>Bacteria</taxon>
        <taxon>Bacillati</taxon>
        <taxon>Actinomycetota</taxon>
        <taxon>Actinomycetes</taxon>
        <taxon>Propionibacteriales</taxon>
        <taxon>Propionibacteriaceae</taxon>
        <taxon>Microlunatus</taxon>
    </lineage>
</organism>
<proteinExistence type="predicted"/>
<feature type="transmembrane region" description="Helical" evidence="1">
    <location>
        <begin position="253"/>
        <end position="271"/>
    </location>
</feature>
<dbReference type="Proteomes" id="UP000199103">
    <property type="component" value="Chromosome I"/>
</dbReference>
<feature type="transmembrane region" description="Helical" evidence="1">
    <location>
        <begin position="181"/>
        <end position="199"/>
    </location>
</feature>
<gene>
    <name evidence="2" type="ORF">SAMN04489812_1683</name>
</gene>
<feature type="transmembrane region" description="Helical" evidence="1">
    <location>
        <begin position="129"/>
        <end position="150"/>
    </location>
</feature>